<dbReference type="InterPro" id="IPR050300">
    <property type="entry name" value="GDXG_lipolytic_enzyme"/>
</dbReference>
<accession>A0ABX0G2D0</accession>
<keyword evidence="4" id="KW-1185">Reference proteome</keyword>
<dbReference type="Proteomes" id="UP001515660">
    <property type="component" value="Unassembled WGS sequence"/>
</dbReference>
<dbReference type="Gene3D" id="3.40.50.1820">
    <property type="entry name" value="alpha/beta hydrolase"/>
    <property type="match status" value="1"/>
</dbReference>
<evidence type="ECO:0000313" key="4">
    <source>
        <dbReference type="Proteomes" id="UP001515660"/>
    </source>
</evidence>
<proteinExistence type="predicted"/>
<comment type="caution">
    <text evidence="3">The sequence shown here is derived from an EMBL/GenBank/DDBJ whole genome shotgun (WGS) entry which is preliminary data.</text>
</comment>
<dbReference type="PANTHER" id="PTHR48081">
    <property type="entry name" value="AB HYDROLASE SUPERFAMILY PROTEIN C4A8.06C"/>
    <property type="match status" value="1"/>
</dbReference>
<sequence>MTQPDYQSLIDAPTWAFIKRTEAAYPEGTATRSIAEQRAIYDRMCRAFDTPYPAGVTSHDAPLAGVPCRIYPGTQPTVLYLHGGGFVVGGLHSHDGICADIRGATGLTVVSVDYRLSPEHLHPAAFDDACAVARHLAARGPLILVGDSAGANLAAAACHALRGTPQIMGQILIYPGLGGDPSAGSYLAHAKAPMLTRDEVLFYRDIRHGGPAPDADPTVSPLRDTDFTGLPPTLAIAAECDPLADDAPAYARKIAEAGGRARSITEPGLVHGYLRARHSAPRAAASFARITATLTAFAASRWPW</sequence>
<dbReference type="Pfam" id="PF07859">
    <property type="entry name" value="Abhydrolase_3"/>
    <property type="match status" value="1"/>
</dbReference>
<protein>
    <submittedName>
        <fullName evidence="3">Alpha/beta hydrolase</fullName>
    </submittedName>
</protein>
<reference evidence="3 4" key="1">
    <citation type="journal article" date="2022" name="Microorganisms">
        <title>Genome Sequence and Characterization of a Xanthorhodopsin-Containing, Aerobic Anoxygenic Phototrophic Rhodobacter Species, Isolated from Mesophilic Conditions at Yellowstone National Park.</title>
        <authorList>
            <person name="Kyndt J.A."/>
            <person name="Robertson S."/>
            <person name="Shoffstall I.B."/>
            <person name="Ramaley R.F."/>
            <person name="Meyer T.E."/>
        </authorList>
    </citation>
    <scope>NUCLEOTIDE SEQUENCE [LARGE SCALE GENOMIC DNA]</scope>
    <source>
        <strain evidence="3 4">M37P</strain>
    </source>
</reference>
<dbReference type="InterPro" id="IPR029058">
    <property type="entry name" value="AB_hydrolase_fold"/>
</dbReference>
<dbReference type="EMBL" id="JAANHS010000001">
    <property type="protein sequence ID" value="NHB75371.1"/>
    <property type="molecule type" value="Genomic_DNA"/>
</dbReference>
<keyword evidence="1 3" id="KW-0378">Hydrolase</keyword>
<dbReference type="PANTHER" id="PTHR48081:SF8">
    <property type="entry name" value="ALPHA_BETA HYDROLASE FOLD-3 DOMAIN-CONTAINING PROTEIN-RELATED"/>
    <property type="match status" value="1"/>
</dbReference>
<dbReference type="SUPFAM" id="SSF53474">
    <property type="entry name" value="alpha/beta-Hydrolases"/>
    <property type="match status" value="1"/>
</dbReference>
<name>A0ABX0G2D0_9RHOB</name>
<dbReference type="InterPro" id="IPR013094">
    <property type="entry name" value="AB_hydrolase_3"/>
</dbReference>
<feature type="domain" description="Alpha/beta hydrolase fold-3" evidence="2">
    <location>
        <begin position="78"/>
        <end position="274"/>
    </location>
</feature>
<gene>
    <name evidence="3" type="ORF">G8O29_01275</name>
</gene>
<evidence type="ECO:0000259" key="2">
    <source>
        <dbReference type="Pfam" id="PF07859"/>
    </source>
</evidence>
<dbReference type="RefSeq" id="WP_166401413.1">
    <property type="nucleotide sequence ID" value="NZ_JAANHS010000001.1"/>
</dbReference>
<evidence type="ECO:0000313" key="3">
    <source>
        <dbReference type="EMBL" id="NHB75371.1"/>
    </source>
</evidence>
<dbReference type="GO" id="GO:0016787">
    <property type="term" value="F:hydrolase activity"/>
    <property type="evidence" value="ECO:0007669"/>
    <property type="project" value="UniProtKB-KW"/>
</dbReference>
<organism evidence="3 4">
    <name type="scientific">Rhodobacter calidifons</name>
    <dbReference type="NCBI Taxonomy" id="2715277"/>
    <lineage>
        <taxon>Bacteria</taxon>
        <taxon>Pseudomonadati</taxon>
        <taxon>Pseudomonadota</taxon>
        <taxon>Alphaproteobacteria</taxon>
        <taxon>Rhodobacterales</taxon>
        <taxon>Rhodobacter group</taxon>
        <taxon>Rhodobacter</taxon>
    </lineage>
</organism>
<evidence type="ECO:0000256" key="1">
    <source>
        <dbReference type="ARBA" id="ARBA00022801"/>
    </source>
</evidence>